<dbReference type="EMBL" id="BK002743">
    <property type="protein sequence ID" value="DAA04248.1"/>
    <property type="molecule type" value="Genomic_DNA"/>
</dbReference>
<organism evidence="1">
    <name type="scientific">Drosophila melanogaster</name>
    <name type="common">Fruit fly</name>
    <dbReference type="NCBI Taxonomy" id="7227"/>
    <lineage>
        <taxon>Eukaryota</taxon>
        <taxon>Metazoa</taxon>
        <taxon>Ecdysozoa</taxon>
        <taxon>Arthropoda</taxon>
        <taxon>Hexapoda</taxon>
        <taxon>Insecta</taxon>
        <taxon>Pterygota</taxon>
        <taxon>Neoptera</taxon>
        <taxon>Endopterygota</taxon>
        <taxon>Diptera</taxon>
        <taxon>Brachycera</taxon>
        <taxon>Muscomorpha</taxon>
        <taxon>Ephydroidea</taxon>
        <taxon>Drosophilidae</taxon>
        <taxon>Drosophila</taxon>
        <taxon>Sophophora</taxon>
    </lineage>
</organism>
<accession>Q6IJH3</accession>
<evidence type="ECO:0000313" key="1">
    <source>
        <dbReference type="EMBL" id="DAA04248.1"/>
    </source>
</evidence>
<reference evidence="1" key="1">
    <citation type="journal article" date="2003" name="Genome Biol.">
        <title>An integrated gene annotation and transcriptional profiling approach towards the full gene content of the Drosophila genome.</title>
        <authorList>
            <person name="Hild M."/>
            <person name="Beckmann B."/>
            <person name="Haas S.A."/>
            <person name="Koch B."/>
            <person name="Solovyev V."/>
            <person name="Busold C."/>
            <person name="Fellenberg K."/>
            <person name="Boutros M."/>
            <person name="Vingron M."/>
            <person name="Sauer F."/>
            <person name="Hoheisel J.D."/>
            <person name="Paro R."/>
        </authorList>
    </citation>
    <scope>NUCLEOTIDE SEQUENCE</scope>
</reference>
<gene>
    <name evidence="1" type="ORF">HDC14913</name>
</gene>
<protein>
    <submittedName>
        <fullName evidence="1">HDC14913</fullName>
    </submittedName>
</protein>
<dbReference type="AlphaFoldDB" id="Q6IJH3"/>
<sequence>MADCSYVRCQQERRLIKKKLLKWSTDMLHIVVDIPAQTQRQQHHFQWFPPATFATH</sequence>
<proteinExistence type="predicted"/>
<name>Q6IJH3_DROME</name>